<dbReference type="InterPro" id="IPR045861">
    <property type="entry name" value="CorA_cytoplasmic_dom"/>
</dbReference>
<feature type="transmembrane region" description="Helical" evidence="2">
    <location>
        <begin position="512"/>
        <end position="534"/>
    </location>
</feature>
<keyword evidence="2" id="KW-1133">Transmembrane helix</keyword>
<evidence type="ECO:0000313" key="4">
    <source>
        <dbReference type="Proteomes" id="UP000433883"/>
    </source>
</evidence>
<keyword evidence="2" id="KW-0472">Membrane</keyword>
<feature type="region of interest" description="Disordered" evidence="1">
    <location>
        <begin position="130"/>
        <end position="193"/>
    </location>
</feature>
<dbReference type="Gene3D" id="1.20.58.340">
    <property type="entry name" value="Magnesium transport protein CorA, transmembrane region"/>
    <property type="match status" value="1"/>
</dbReference>
<reference evidence="3 4" key="1">
    <citation type="submission" date="2019-11" db="EMBL/GenBank/DDBJ databases">
        <title>Venturia inaequalis Genome Resource.</title>
        <authorList>
            <person name="Lichtner F.J."/>
        </authorList>
    </citation>
    <scope>NUCLEOTIDE SEQUENCE [LARGE SCALE GENOMIC DNA]</scope>
    <source>
        <strain evidence="3">Bline_iso_100314</strain>
    </source>
</reference>
<name>A0A8H3Z4T1_VENIN</name>
<comment type="caution">
    <text evidence="3">The sequence shown here is derived from an EMBL/GenBank/DDBJ whole genome shotgun (WGS) entry which is preliminary data.</text>
</comment>
<keyword evidence="2" id="KW-0812">Transmembrane</keyword>
<dbReference type="EMBL" id="WNWQ01000088">
    <property type="protein sequence ID" value="KAE9979721.1"/>
    <property type="molecule type" value="Genomic_DNA"/>
</dbReference>
<sequence length="989" mass="114475">MATEEPAESTGSRELPEYYQNLRPFSIGDSMRDFDNPGTTNELNRLVMNPHSQNFIVDFGDDEAWCGFELTADAYSTLLKARRPPELNTRWINIWTPYQQKDIIETLAAHYDFTPRLRSFMLSKPLDFSTSSSSSGSSKTSFFHRHSRPKTSSALPNSSNEDRHGLGAEKSSPDSSTHASSSHDAENQIGLMNSASPSNYRSMDDLNIYNMANNIWHFQTVDWGRRYLSVGYNNLHSTPRRKRTVWEKELYRDKPHGQRVWSWIILCEDKTVISIYEDPFWHQRHSLTENEKRSLAVVRRNTVNVFRQLSRGYDHSHDSARQELPLRTRLGNVDEETTHRPSDMPGLLFYYLFDDWENIYSYIARGHGYAEEIDKLRECMLQKAELEHVDRLHHIGRKLGVLKRLYQSYESIIEQVLKRQEATLASLKNSQVFPSGIHSTEQSLGQLADPNLMGVPLSSAARVRFETLRGRIRLYALNEVEECLLQKESLTMVNFNLIAIKESYSVERLTRVTLVLAKVTMLFMPVSLMTGYFSSQLTDATFSVKSYWISFAVVLFTSIFGLIVFDVFSATSEGKMDMKSYGTKFKGFLVLLSIVGYVYLCRVLRYRRLQQKHALYPYKNREDFAKMTNQHAYEIQKYLFGVEFPFTMQKALEFALFRTYGIPSISSLLVKTKQLSEKQFASKRYADTVVLISEFMAWSPEAERTNAAIARMNYLHSLYQKKNLISNDDMLYTLSLFATEPCRWVNRYEWRQMTEMETCAMGTFWKSIGDAMNISYTPLTSSSLGWRDGLEFYEELHRWSLQYEEKAMLPSLDNKKTADETTALLLYDVPTSFVPTGRAIVSALMDDRLRKAMMYHPPPSYIQTGVETALTLRKLALRYLALPRPHFLRHDIISEKADENGRYHRIEYESEPWYMESNTRNRWGPQAWFKWMGGKPIPGTEGGLYRPQGYLIHEVGPKSQEKMGLREFEEGREVLMKAGRGSCPFSIGK</sequence>
<evidence type="ECO:0000256" key="1">
    <source>
        <dbReference type="SAM" id="MobiDB-lite"/>
    </source>
</evidence>
<organism evidence="3 4">
    <name type="scientific">Venturia inaequalis</name>
    <name type="common">Apple scab fungus</name>
    <dbReference type="NCBI Taxonomy" id="5025"/>
    <lineage>
        <taxon>Eukaryota</taxon>
        <taxon>Fungi</taxon>
        <taxon>Dikarya</taxon>
        <taxon>Ascomycota</taxon>
        <taxon>Pezizomycotina</taxon>
        <taxon>Dothideomycetes</taxon>
        <taxon>Pleosporomycetidae</taxon>
        <taxon>Venturiales</taxon>
        <taxon>Venturiaceae</taxon>
        <taxon>Venturia</taxon>
    </lineage>
</organism>
<gene>
    <name evidence="3" type="ORF">BLS_009534</name>
</gene>
<feature type="transmembrane region" description="Helical" evidence="2">
    <location>
        <begin position="585"/>
        <end position="604"/>
    </location>
</feature>
<evidence type="ECO:0000256" key="2">
    <source>
        <dbReference type="SAM" id="Phobius"/>
    </source>
</evidence>
<feature type="compositionally biased region" description="Polar residues" evidence="1">
    <location>
        <begin position="150"/>
        <end position="159"/>
    </location>
</feature>
<feature type="compositionally biased region" description="Low complexity" evidence="1">
    <location>
        <begin position="130"/>
        <end position="141"/>
    </location>
</feature>
<dbReference type="SUPFAM" id="SSF143865">
    <property type="entry name" value="CorA soluble domain-like"/>
    <property type="match status" value="1"/>
</dbReference>
<evidence type="ECO:0000313" key="3">
    <source>
        <dbReference type="EMBL" id="KAE9979721.1"/>
    </source>
</evidence>
<protein>
    <recommendedName>
        <fullName evidence="5">ER-bound oxygenase mpaB/mpaB'/Rubber oxygenase catalytic domain-containing protein</fullName>
    </recommendedName>
</protein>
<evidence type="ECO:0008006" key="5">
    <source>
        <dbReference type="Google" id="ProtNLM"/>
    </source>
</evidence>
<dbReference type="GO" id="GO:0016491">
    <property type="term" value="F:oxidoreductase activity"/>
    <property type="evidence" value="ECO:0007669"/>
    <property type="project" value="InterPro"/>
</dbReference>
<dbReference type="AlphaFoldDB" id="A0A8H3Z4T1"/>
<dbReference type="InterPro" id="IPR046366">
    <property type="entry name" value="MPAB"/>
</dbReference>
<proteinExistence type="predicted"/>
<accession>A0A8H3Z4T1</accession>
<dbReference type="PANTHER" id="PTHR36124">
    <property type="match status" value="1"/>
</dbReference>
<feature type="transmembrane region" description="Helical" evidence="2">
    <location>
        <begin position="546"/>
        <end position="565"/>
    </location>
</feature>
<dbReference type="PANTHER" id="PTHR36124:SF1">
    <property type="entry name" value="ER-BOUND OXYGENASE MPAB_MPAB'_RUBBER OXYGENASE CATALYTIC DOMAIN-CONTAINING PROTEIN"/>
    <property type="match status" value="1"/>
</dbReference>
<dbReference type="Proteomes" id="UP000433883">
    <property type="component" value="Unassembled WGS sequence"/>
</dbReference>